<dbReference type="PANTHER" id="PTHR13710:SF153">
    <property type="entry name" value="RECQ-LIKE DNA HELICASE BLM"/>
    <property type="match status" value="1"/>
</dbReference>
<dbReference type="PANTHER" id="PTHR13710">
    <property type="entry name" value="DNA HELICASE RECQ FAMILY MEMBER"/>
    <property type="match status" value="1"/>
</dbReference>
<dbReference type="InterPro" id="IPR011545">
    <property type="entry name" value="DEAD/DEAH_box_helicase_dom"/>
</dbReference>
<keyword evidence="2" id="KW-0238">DNA-binding</keyword>
<evidence type="ECO:0000256" key="1">
    <source>
        <dbReference type="ARBA" id="ARBA00005446"/>
    </source>
</evidence>
<dbReference type="SUPFAM" id="SSF52540">
    <property type="entry name" value="P-loop containing nucleoside triphosphate hydrolases"/>
    <property type="match status" value="1"/>
</dbReference>
<evidence type="ECO:0000256" key="3">
    <source>
        <dbReference type="ARBA" id="ARBA00023235"/>
    </source>
</evidence>
<keyword evidence="6" id="KW-1185">Reference proteome</keyword>
<dbReference type="GeneID" id="100371151"/>
<dbReference type="Gene3D" id="3.40.50.300">
    <property type="entry name" value="P-loop containing nucleotide triphosphate hydrolases"/>
    <property type="match status" value="1"/>
</dbReference>
<reference evidence="7" key="1">
    <citation type="submission" date="2025-08" db="UniProtKB">
        <authorList>
            <consortium name="RefSeq"/>
        </authorList>
    </citation>
    <scope>IDENTIFICATION</scope>
    <source>
        <tissue evidence="7">Testes</tissue>
    </source>
</reference>
<name>A0ABM0M4T4_SACKO</name>
<evidence type="ECO:0000256" key="4">
    <source>
        <dbReference type="ARBA" id="ARBA00023242"/>
    </source>
</evidence>
<dbReference type="RefSeq" id="XP_006815025.1">
    <property type="nucleotide sequence ID" value="XM_006814962.1"/>
</dbReference>
<evidence type="ECO:0000313" key="7">
    <source>
        <dbReference type="RefSeq" id="XP_006815025.1"/>
    </source>
</evidence>
<protein>
    <submittedName>
        <fullName evidence="7">ATP-dependent helicase SGS1-like</fullName>
    </submittedName>
</protein>
<dbReference type="SMART" id="SM00487">
    <property type="entry name" value="DEXDc"/>
    <property type="match status" value="1"/>
</dbReference>
<gene>
    <name evidence="7" type="primary">LOC100371151</name>
</gene>
<feature type="domain" description="Helicase ATP-binding" evidence="5">
    <location>
        <begin position="36"/>
        <end position="209"/>
    </location>
</feature>
<evidence type="ECO:0000259" key="5">
    <source>
        <dbReference type="PROSITE" id="PS51192"/>
    </source>
</evidence>
<sequence>MADEKLAAAEKIEYSIACGMKELSLAQLKQRQREALSAFLSGHDVMVNLPTGYGKSAVYQLAPFCYDIFHNRTKSVALVISPLVALMKDQVQVLYGKNIEAVYLSEVGVSGLRDRLKNGNLRVVFASPESVLENQSVRELFQNRCYRELICDVFIDEAHCVAKWGLGDKKVFRIWYGRLSELRSLLPKDIHMVALTATATSSIQKIIIE</sequence>
<dbReference type="Pfam" id="PF00270">
    <property type="entry name" value="DEAD"/>
    <property type="match status" value="1"/>
</dbReference>
<comment type="similarity">
    <text evidence="1">Belongs to the helicase family. RecQ subfamily.</text>
</comment>
<evidence type="ECO:0000256" key="2">
    <source>
        <dbReference type="ARBA" id="ARBA00023125"/>
    </source>
</evidence>
<dbReference type="InterPro" id="IPR027417">
    <property type="entry name" value="P-loop_NTPase"/>
</dbReference>
<keyword evidence="4" id="KW-0539">Nucleus</keyword>
<dbReference type="InterPro" id="IPR014001">
    <property type="entry name" value="Helicase_ATP-bd"/>
</dbReference>
<evidence type="ECO:0000313" key="6">
    <source>
        <dbReference type="Proteomes" id="UP000694865"/>
    </source>
</evidence>
<dbReference type="Proteomes" id="UP000694865">
    <property type="component" value="Unplaced"/>
</dbReference>
<keyword evidence="3" id="KW-0413">Isomerase</keyword>
<dbReference type="PROSITE" id="PS51192">
    <property type="entry name" value="HELICASE_ATP_BIND_1"/>
    <property type="match status" value="1"/>
</dbReference>
<proteinExistence type="inferred from homology"/>
<accession>A0ABM0M4T4</accession>
<organism evidence="6 7">
    <name type="scientific">Saccoglossus kowalevskii</name>
    <name type="common">Acorn worm</name>
    <dbReference type="NCBI Taxonomy" id="10224"/>
    <lineage>
        <taxon>Eukaryota</taxon>
        <taxon>Metazoa</taxon>
        <taxon>Hemichordata</taxon>
        <taxon>Enteropneusta</taxon>
        <taxon>Harrimaniidae</taxon>
        <taxon>Saccoglossus</taxon>
    </lineage>
</organism>